<protein>
    <submittedName>
        <fullName evidence="1">Uncharacterized protein</fullName>
    </submittedName>
</protein>
<reference evidence="1 2" key="1">
    <citation type="submission" date="2013-06" db="EMBL/GenBank/DDBJ databases">
        <authorList>
            <person name="Weinstock G."/>
            <person name="Sodergren E."/>
            <person name="Lobos E.A."/>
            <person name="Fulton L."/>
            <person name="Fulton R."/>
            <person name="Courtney L."/>
            <person name="Fronick C."/>
            <person name="O'Laughlin M."/>
            <person name="Godfrey J."/>
            <person name="Wilson R.M."/>
            <person name="Miner T."/>
            <person name="Farmer C."/>
            <person name="Delehaunty K."/>
            <person name="Cordes M."/>
            <person name="Minx P."/>
            <person name="Tomlinson C."/>
            <person name="Chen J."/>
            <person name="Wollam A."/>
            <person name="Pepin K.H."/>
            <person name="Bhonagiri V."/>
            <person name="Zhang X."/>
            <person name="Warren W."/>
            <person name="Mitreva M."/>
            <person name="Mardis E.R."/>
            <person name="Wilson R.K."/>
        </authorList>
    </citation>
    <scope>NUCLEOTIDE SEQUENCE [LARGE SCALE GENOMIC DNA]</scope>
    <source>
        <strain evidence="1 2">ATCC 14869</strain>
    </source>
</reference>
<dbReference type="EMBL" id="AWVK01000011">
    <property type="protein sequence ID" value="ERK45430.1"/>
    <property type="molecule type" value="Genomic_DNA"/>
</dbReference>
<dbReference type="AlphaFoldDB" id="U2P4N3"/>
<evidence type="ECO:0000313" key="1">
    <source>
        <dbReference type="EMBL" id="ERK45430.1"/>
    </source>
</evidence>
<name>U2P4N3_LEVBR</name>
<dbReference type="Proteomes" id="UP000016644">
    <property type="component" value="Unassembled WGS sequence"/>
</dbReference>
<organism evidence="1 2">
    <name type="scientific">Levilactobacillus brevis ATCC 14869 = DSM 20054</name>
    <dbReference type="NCBI Taxonomy" id="649758"/>
    <lineage>
        <taxon>Bacteria</taxon>
        <taxon>Bacillati</taxon>
        <taxon>Bacillota</taxon>
        <taxon>Bacilli</taxon>
        <taxon>Lactobacillales</taxon>
        <taxon>Lactobacillaceae</taxon>
        <taxon>Levilactobacillus</taxon>
    </lineage>
</organism>
<gene>
    <name evidence="1" type="ORF">HMPREF0495_00282</name>
</gene>
<evidence type="ECO:0000313" key="2">
    <source>
        <dbReference type="Proteomes" id="UP000016644"/>
    </source>
</evidence>
<comment type="caution">
    <text evidence="1">The sequence shown here is derived from an EMBL/GenBank/DDBJ whole genome shotgun (WGS) entry which is preliminary data.</text>
</comment>
<proteinExistence type="predicted"/>
<sequence>MNLMVRKVYLVETCSVTASFVGLKKPPDVLMAFAKYEFT</sequence>
<dbReference type="HOGENOM" id="CLU_3311616_0_0_9"/>
<accession>U2P4N3</accession>